<dbReference type="HOGENOM" id="CLU_000960_27_4_1"/>
<keyword evidence="2 6" id="KW-0812">Transmembrane</keyword>
<feature type="transmembrane region" description="Helical" evidence="6">
    <location>
        <begin position="232"/>
        <end position="249"/>
    </location>
</feature>
<dbReference type="RefSeq" id="XP_014174625.1">
    <property type="nucleotide sequence ID" value="XM_014319150.1"/>
</dbReference>
<dbReference type="SUPFAM" id="SSF103473">
    <property type="entry name" value="MFS general substrate transporter"/>
    <property type="match status" value="1"/>
</dbReference>
<dbReference type="PANTHER" id="PTHR42718:SF1">
    <property type="entry name" value="LOW AFFINITY AMMONIUM TRANSPORTER"/>
    <property type="match status" value="1"/>
</dbReference>
<dbReference type="PROSITE" id="PS50850">
    <property type="entry name" value="MFS"/>
    <property type="match status" value="1"/>
</dbReference>
<feature type="transmembrane region" description="Helical" evidence="6">
    <location>
        <begin position="192"/>
        <end position="212"/>
    </location>
</feature>
<evidence type="ECO:0000259" key="7">
    <source>
        <dbReference type="PROSITE" id="PS50850"/>
    </source>
</evidence>
<evidence type="ECO:0000256" key="5">
    <source>
        <dbReference type="SAM" id="MobiDB-lite"/>
    </source>
</evidence>
<feature type="transmembrane region" description="Helical" evidence="6">
    <location>
        <begin position="331"/>
        <end position="355"/>
    </location>
</feature>
<feature type="transmembrane region" description="Helical" evidence="6">
    <location>
        <begin position="464"/>
        <end position="486"/>
    </location>
</feature>
<evidence type="ECO:0000256" key="3">
    <source>
        <dbReference type="ARBA" id="ARBA00022989"/>
    </source>
</evidence>
<dbReference type="Gene3D" id="1.20.1720.10">
    <property type="entry name" value="Multidrug resistance protein D"/>
    <property type="match status" value="1"/>
</dbReference>
<evidence type="ECO:0000313" key="8">
    <source>
        <dbReference type="EMBL" id="EFX05143.1"/>
    </source>
</evidence>
<dbReference type="GeneID" id="25974694"/>
<feature type="transmembrane region" description="Helical" evidence="6">
    <location>
        <begin position="261"/>
        <end position="279"/>
    </location>
</feature>
<feature type="transmembrane region" description="Helical" evidence="6">
    <location>
        <begin position="162"/>
        <end position="180"/>
    </location>
</feature>
<proteinExistence type="predicted"/>
<protein>
    <submittedName>
        <fullName evidence="8">Major facilitator superfamily transporter</fullName>
    </submittedName>
</protein>
<dbReference type="Pfam" id="PF07690">
    <property type="entry name" value="MFS_1"/>
    <property type="match status" value="1"/>
</dbReference>
<dbReference type="FunCoup" id="F0XB14">
    <property type="interactions" value="21"/>
</dbReference>
<feature type="domain" description="Major facilitator superfamily (MFS) profile" evidence="7">
    <location>
        <begin position="34"/>
        <end position="487"/>
    </location>
</feature>
<feature type="region of interest" description="Disordered" evidence="5">
    <location>
        <begin position="1"/>
        <end position="24"/>
    </location>
</feature>
<keyword evidence="9" id="KW-1185">Reference proteome</keyword>
<keyword evidence="3 6" id="KW-1133">Transmembrane helix</keyword>
<comment type="subcellular location">
    <subcellularLocation>
        <location evidence="1">Membrane</location>
        <topology evidence="1">Multi-pass membrane protein</topology>
    </subcellularLocation>
</comment>
<dbReference type="EMBL" id="GL629747">
    <property type="protein sequence ID" value="EFX05143.1"/>
    <property type="molecule type" value="Genomic_DNA"/>
</dbReference>
<dbReference type="InParanoid" id="F0XB14"/>
<evidence type="ECO:0000256" key="4">
    <source>
        <dbReference type="ARBA" id="ARBA00023136"/>
    </source>
</evidence>
<keyword evidence="4 6" id="KW-0472">Membrane</keyword>
<gene>
    <name evidence="8" type="ORF">CMQ_1779</name>
</gene>
<dbReference type="GO" id="GO:0022857">
    <property type="term" value="F:transmembrane transporter activity"/>
    <property type="evidence" value="ECO:0007669"/>
    <property type="project" value="InterPro"/>
</dbReference>
<reference evidence="8 9" key="1">
    <citation type="journal article" date="2011" name="Proc. Natl. Acad. Sci. U.S.A.">
        <title>Genome and transcriptome analyses of the mountain pine beetle-fungal symbiont Grosmannia clavigera, a lodgepole pine pathogen.</title>
        <authorList>
            <person name="DiGuistini S."/>
            <person name="Wang Y."/>
            <person name="Liao N.Y."/>
            <person name="Taylor G."/>
            <person name="Tanguay P."/>
            <person name="Feau N."/>
            <person name="Henrissat B."/>
            <person name="Chan S.K."/>
            <person name="Hesse-Orce U."/>
            <person name="Alamouti S.M."/>
            <person name="Tsui C.K.M."/>
            <person name="Docking R.T."/>
            <person name="Levasseur A."/>
            <person name="Haridas S."/>
            <person name="Robertson G."/>
            <person name="Birol I."/>
            <person name="Holt R.A."/>
            <person name="Marra M.A."/>
            <person name="Hamelin R.C."/>
            <person name="Hirst M."/>
            <person name="Jones S.J.M."/>
            <person name="Bohlmann J."/>
            <person name="Breuil C."/>
        </authorList>
    </citation>
    <scope>NUCLEOTIDE SEQUENCE [LARGE SCALE GENOMIC DNA]</scope>
    <source>
        <strain evidence="9">kw1407 / UAMH 11150</strain>
    </source>
</reference>
<dbReference type="AlphaFoldDB" id="F0XB14"/>
<evidence type="ECO:0000256" key="1">
    <source>
        <dbReference type="ARBA" id="ARBA00004141"/>
    </source>
</evidence>
<feature type="transmembrane region" description="Helical" evidence="6">
    <location>
        <begin position="32"/>
        <end position="53"/>
    </location>
</feature>
<dbReference type="PANTHER" id="PTHR42718">
    <property type="entry name" value="MAJOR FACILITATOR SUPERFAMILY MULTIDRUG TRANSPORTER MFSC"/>
    <property type="match status" value="1"/>
</dbReference>
<dbReference type="GO" id="GO:0016020">
    <property type="term" value="C:membrane"/>
    <property type="evidence" value="ECO:0007669"/>
    <property type="project" value="UniProtKB-SubCell"/>
</dbReference>
<dbReference type="eggNOG" id="KOG0254">
    <property type="taxonomic scope" value="Eukaryota"/>
</dbReference>
<evidence type="ECO:0000256" key="6">
    <source>
        <dbReference type="SAM" id="Phobius"/>
    </source>
</evidence>
<feature type="transmembrane region" description="Helical" evidence="6">
    <location>
        <begin position="424"/>
        <end position="444"/>
    </location>
</feature>
<dbReference type="InterPro" id="IPR036259">
    <property type="entry name" value="MFS_trans_sf"/>
</dbReference>
<feature type="transmembrane region" description="Helical" evidence="6">
    <location>
        <begin position="101"/>
        <end position="120"/>
    </location>
</feature>
<dbReference type="InterPro" id="IPR020846">
    <property type="entry name" value="MFS_dom"/>
</dbReference>
<organism evidence="9">
    <name type="scientific">Grosmannia clavigera (strain kw1407 / UAMH 11150)</name>
    <name type="common">Blue stain fungus</name>
    <name type="synonym">Graphiocladiella clavigera</name>
    <dbReference type="NCBI Taxonomy" id="655863"/>
    <lineage>
        <taxon>Eukaryota</taxon>
        <taxon>Fungi</taxon>
        <taxon>Dikarya</taxon>
        <taxon>Ascomycota</taxon>
        <taxon>Pezizomycotina</taxon>
        <taxon>Sordariomycetes</taxon>
        <taxon>Sordariomycetidae</taxon>
        <taxon>Ophiostomatales</taxon>
        <taxon>Ophiostomataceae</taxon>
        <taxon>Leptographium</taxon>
    </lineage>
</organism>
<name>F0XB14_GROCL</name>
<feature type="transmembrane region" description="Helical" evidence="6">
    <location>
        <begin position="73"/>
        <end position="89"/>
    </location>
</feature>
<dbReference type="OrthoDB" id="2428527at2759"/>
<sequence>MDKAPADDSGGSSDSTEAPPGSSYPKPLGREILLIVTICMAQLMTQAALAMAIEPLHIIGASFNVSTAGELSWYASAYSLTVGTFILIAGRLGDDFGHRRLFIVGFAWFGLWSLLAGFSVWSNQIFFDCCRAFQGIGPAMLMPNAVALLGRMYAPGPRKSMVFSLFGAAAPTGYSVGAAMSSLLAERLWWPWAYWIMGIVCFGLAVLGTVVIPKSPAPKIDRSLHWASRLDLAGSAAIITGLILINFSWNQGPVVGWDVPYIYVLLIVGFLPLGLFGFIERRAARPLLPPALFTRELGWVLGCIGAGWSSFGVVVFYYFQIMEVIKHNSPLLVSAKWSGSTVSGALASLATGFLMARIRPSLIMLGAMTAFVVGQILLATLPIGQNYWAQAFVISIITPWGMDMSFPSGTLILSNSMPREHQGIAASVVNTVVNYSVSIGLGIAGTVEAYVGNHGEDVLKGYRAASYTGVGLAGLGVLIASLYVILG</sequence>
<dbReference type="CDD" id="cd17476">
    <property type="entry name" value="MFS_Amf1_MDR_like"/>
    <property type="match status" value="1"/>
</dbReference>
<feature type="transmembrane region" description="Helical" evidence="6">
    <location>
        <begin position="132"/>
        <end position="150"/>
    </location>
</feature>
<feature type="transmembrane region" description="Helical" evidence="6">
    <location>
        <begin position="362"/>
        <end position="381"/>
    </location>
</feature>
<evidence type="ECO:0000313" key="9">
    <source>
        <dbReference type="Proteomes" id="UP000007796"/>
    </source>
</evidence>
<dbReference type="Proteomes" id="UP000007796">
    <property type="component" value="Unassembled WGS sequence"/>
</dbReference>
<dbReference type="Gene3D" id="1.20.1250.20">
    <property type="entry name" value="MFS general substrate transporter like domains"/>
    <property type="match status" value="1"/>
</dbReference>
<evidence type="ECO:0000256" key="2">
    <source>
        <dbReference type="ARBA" id="ARBA00022692"/>
    </source>
</evidence>
<feature type="transmembrane region" description="Helical" evidence="6">
    <location>
        <begin position="387"/>
        <end position="412"/>
    </location>
</feature>
<feature type="transmembrane region" description="Helical" evidence="6">
    <location>
        <begin position="299"/>
        <end position="319"/>
    </location>
</feature>
<dbReference type="InterPro" id="IPR011701">
    <property type="entry name" value="MFS"/>
</dbReference>
<accession>F0XB14</accession>